<name>A0A6A6JNE6_WESOR</name>
<accession>A0A6A6JNE6</accession>
<keyword evidence="2" id="KW-1185">Reference proteome</keyword>
<evidence type="ECO:0000313" key="1">
    <source>
        <dbReference type="EMBL" id="KAF2278150.1"/>
    </source>
</evidence>
<dbReference type="Proteomes" id="UP000800097">
    <property type="component" value="Unassembled WGS sequence"/>
</dbReference>
<organism evidence="1 2">
    <name type="scientific">Westerdykella ornata</name>
    <dbReference type="NCBI Taxonomy" id="318751"/>
    <lineage>
        <taxon>Eukaryota</taxon>
        <taxon>Fungi</taxon>
        <taxon>Dikarya</taxon>
        <taxon>Ascomycota</taxon>
        <taxon>Pezizomycotina</taxon>
        <taxon>Dothideomycetes</taxon>
        <taxon>Pleosporomycetidae</taxon>
        <taxon>Pleosporales</taxon>
        <taxon>Sporormiaceae</taxon>
        <taxon>Westerdykella</taxon>
    </lineage>
</organism>
<protein>
    <submittedName>
        <fullName evidence="1">Uncharacterized protein</fullName>
    </submittedName>
</protein>
<proteinExistence type="predicted"/>
<sequence>MPPAANKDNSCRLPAPARRAIPRCLTTCTTLPRSSTNLVTAICCGSHARRKGNTKLVKGFGPPYLQERAVAPPLVTCASRPFISSALDILAHSISAFQRCEERPSKLPP</sequence>
<gene>
    <name evidence="1" type="ORF">EI97DRAFT_431413</name>
</gene>
<dbReference type="AlphaFoldDB" id="A0A6A6JNE6"/>
<dbReference type="GeneID" id="54551103"/>
<dbReference type="RefSeq" id="XP_033655689.1">
    <property type="nucleotide sequence ID" value="XM_033797928.1"/>
</dbReference>
<reference evidence="1" key="1">
    <citation type="journal article" date="2020" name="Stud. Mycol.">
        <title>101 Dothideomycetes genomes: a test case for predicting lifestyles and emergence of pathogens.</title>
        <authorList>
            <person name="Haridas S."/>
            <person name="Albert R."/>
            <person name="Binder M."/>
            <person name="Bloem J."/>
            <person name="Labutti K."/>
            <person name="Salamov A."/>
            <person name="Andreopoulos B."/>
            <person name="Baker S."/>
            <person name="Barry K."/>
            <person name="Bills G."/>
            <person name="Bluhm B."/>
            <person name="Cannon C."/>
            <person name="Castanera R."/>
            <person name="Culley D."/>
            <person name="Daum C."/>
            <person name="Ezra D."/>
            <person name="Gonzalez J."/>
            <person name="Henrissat B."/>
            <person name="Kuo A."/>
            <person name="Liang C."/>
            <person name="Lipzen A."/>
            <person name="Lutzoni F."/>
            <person name="Magnuson J."/>
            <person name="Mondo S."/>
            <person name="Nolan M."/>
            <person name="Ohm R."/>
            <person name="Pangilinan J."/>
            <person name="Park H.-J."/>
            <person name="Ramirez L."/>
            <person name="Alfaro M."/>
            <person name="Sun H."/>
            <person name="Tritt A."/>
            <person name="Yoshinaga Y."/>
            <person name="Zwiers L.-H."/>
            <person name="Turgeon B."/>
            <person name="Goodwin S."/>
            <person name="Spatafora J."/>
            <person name="Crous P."/>
            <person name="Grigoriev I."/>
        </authorList>
    </citation>
    <scope>NUCLEOTIDE SEQUENCE</scope>
    <source>
        <strain evidence="1">CBS 379.55</strain>
    </source>
</reference>
<evidence type="ECO:0000313" key="2">
    <source>
        <dbReference type="Proteomes" id="UP000800097"/>
    </source>
</evidence>
<dbReference type="EMBL" id="ML986488">
    <property type="protein sequence ID" value="KAF2278150.1"/>
    <property type="molecule type" value="Genomic_DNA"/>
</dbReference>